<evidence type="ECO:0000313" key="4">
    <source>
        <dbReference type="Proteomes" id="UP000001798"/>
    </source>
</evidence>
<dbReference type="SMART" id="SM01140">
    <property type="entry name" value="Drf_GBD"/>
    <property type="match status" value="1"/>
</dbReference>
<dbReference type="InterPro" id="IPR011989">
    <property type="entry name" value="ARM-like"/>
</dbReference>
<dbReference type="GO" id="GO:0030036">
    <property type="term" value="P:actin cytoskeleton organization"/>
    <property type="evidence" value="ECO:0007669"/>
    <property type="project" value="InterPro"/>
</dbReference>
<evidence type="ECO:0000256" key="1">
    <source>
        <dbReference type="SAM" id="MobiDB-lite"/>
    </source>
</evidence>
<accession>A0A384JCV1</accession>
<dbReference type="GO" id="GO:0031267">
    <property type="term" value="F:small GTPase binding"/>
    <property type="evidence" value="ECO:0007669"/>
    <property type="project" value="InterPro"/>
</dbReference>
<dbReference type="InterPro" id="IPR016024">
    <property type="entry name" value="ARM-type_fold"/>
</dbReference>
<feature type="compositionally biased region" description="Polar residues" evidence="1">
    <location>
        <begin position="312"/>
        <end position="327"/>
    </location>
</feature>
<feature type="region of interest" description="Disordered" evidence="1">
    <location>
        <begin position="30"/>
        <end position="203"/>
    </location>
</feature>
<dbReference type="OrthoDB" id="2155261at2759"/>
<dbReference type="AlphaFoldDB" id="A0A384JCV1"/>
<feature type="compositionally biased region" description="Polar residues" evidence="1">
    <location>
        <begin position="72"/>
        <end position="90"/>
    </location>
</feature>
<proteinExistence type="predicted"/>
<sequence>MATSFPYPESVHSKRPKTASVLKAFMHKRTTSDGSTLSPATSPNDVFVASPAFEDMPSPSDYTHHRALTDIPRNQQTSSIISPYTTSQQEGLRPKTGYAGKGLHKKTMSVLSLKSLAGPAKEPTKGTSIRDKPSTKPKKTKSSTSLVGLLTRPRSSKNLKLDVELAQRDSKDKENQTPVVSSPVPESATRASRPPIYSQFSSDMFTKQPLGGKFLEDQVDLHTPEHHLPSKQRSFYNGQSSQPSVVNREGVSIRPHSTYLPSSFSIQDIHRNISGESKNRSSVDIPRRQVSTEKKKSLDYRTSMDLRPRPSFQRSSTETSVASIKTSSSTRGSRVMAAVSNFTAKARGDSGVYVPVQTPTSATFGPDRPLNDRDIDTEFEAMLDRRNIPEHQRGKMRNLAKSMKKDFIKQDWAETAAARNVRPVSHGSDTSGENAKVEEAPEVKKKKRPRSRTFTLSRSTSKERPAEKDKKAEGVVGNRKSAESLNGGSKSLTSAGAQVAQNLIAKAKGQTPDDFVSYLRKVQKPESVEVGRLHKLRLLLRNETVAWTDNFVRQGGMEEIVGLLHRTMEVEWREEHEDALLHEVLLCLKALSTTALALQHLNIIQKTLFPALLHMLFDEEKKGPAEFTTRNIVTSLLFTYLKSATLNERATRARFLLSYLRDPEPSESQRPVDFVLDMRRQRPYRVWCKEVSNVTKEVFWIFLHNLNVIPRPDSRHSPERHEDTPPDLPYMIKHFPQELPPVPAAPYVGGVEWDATNYLASHLDIVNGCIASLPTLDERNQVREELRVSGWEKCMGSTLRLCKEKFYGGVHAGLRCWVAAAIEDGWETKDVRCGPSADNKSPVRKNIIPKKVAGAGVENAPPKIDMKLSFAQNRVDDGGDAWL</sequence>
<keyword evidence="4" id="KW-1185">Reference proteome</keyword>
<dbReference type="Proteomes" id="UP000001798">
    <property type="component" value="Chromosome 3"/>
</dbReference>
<evidence type="ECO:0000313" key="3">
    <source>
        <dbReference type="EMBL" id="ATZ48144.1"/>
    </source>
</evidence>
<feature type="compositionally biased region" description="Basic and acidic residues" evidence="1">
    <location>
        <begin position="159"/>
        <end position="175"/>
    </location>
</feature>
<dbReference type="OMA" id="WERCMGG"/>
<dbReference type="InterPro" id="IPR010473">
    <property type="entry name" value="GTPase-bd"/>
</dbReference>
<dbReference type="GeneID" id="5441244"/>
<protein>
    <recommendedName>
        <fullName evidence="2">Formin GTPase-binding domain-containing protein</fullName>
    </recommendedName>
</protein>
<dbReference type="VEuPathDB" id="FungiDB:Bcin03g03900"/>
<name>A0A384JCV1_BOTFB</name>
<feature type="region of interest" description="Disordered" evidence="1">
    <location>
        <begin position="273"/>
        <end position="327"/>
    </location>
</feature>
<dbReference type="SUPFAM" id="SSF48371">
    <property type="entry name" value="ARM repeat"/>
    <property type="match status" value="1"/>
</dbReference>
<feature type="compositionally biased region" description="Basic and acidic residues" evidence="1">
    <location>
        <begin position="460"/>
        <end position="473"/>
    </location>
</feature>
<feature type="compositionally biased region" description="Basic and acidic residues" evidence="1">
    <location>
        <begin position="122"/>
        <end position="134"/>
    </location>
</feature>
<evidence type="ECO:0000259" key="2">
    <source>
        <dbReference type="SMART" id="SM01140"/>
    </source>
</evidence>
<organism evidence="3 4">
    <name type="scientific">Botryotinia fuckeliana (strain B05.10)</name>
    <name type="common">Noble rot fungus</name>
    <name type="synonym">Botrytis cinerea</name>
    <dbReference type="NCBI Taxonomy" id="332648"/>
    <lineage>
        <taxon>Eukaryota</taxon>
        <taxon>Fungi</taxon>
        <taxon>Dikarya</taxon>
        <taxon>Ascomycota</taxon>
        <taxon>Pezizomycotina</taxon>
        <taxon>Leotiomycetes</taxon>
        <taxon>Helotiales</taxon>
        <taxon>Sclerotiniaceae</taxon>
        <taxon>Botrytis</taxon>
    </lineage>
</organism>
<feature type="compositionally biased region" description="Polar residues" evidence="1">
    <location>
        <begin position="32"/>
        <end position="44"/>
    </location>
</feature>
<dbReference type="EMBL" id="CP009807">
    <property type="protein sequence ID" value="ATZ48144.1"/>
    <property type="molecule type" value="Genomic_DNA"/>
</dbReference>
<dbReference type="KEGG" id="bfu:BCIN_03g03900"/>
<dbReference type="Pfam" id="PF06371">
    <property type="entry name" value="Drf_GBD"/>
    <property type="match status" value="1"/>
</dbReference>
<feature type="domain" description="Formin GTPase-binding" evidence="2">
    <location>
        <begin position="366"/>
        <end position="640"/>
    </location>
</feature>
<feature type="region of interest" description="Disordered" evidence="1">
    <location>
        <begin position="228"/>
        <end position="247"/>
    </location>
</feature>
<reference evidence="3 4" key="1">
    <citation type="journal article" date="2011" name="PLoS Genet.">
        <title>Genomic analysis of the necrotrophic fungal pathogens Sclerotinia sclerotiorum and Botrytis cinerea.</title>
        <authorList>
            <person name="Amselem J."/>
            <person name="Cuomo C.A."/>
            <person name="van Kan J.A."/>
            <person name="Viaud M."/>
            <person name="Benito E.P."/>
            <person name="Couloux A."/>
            <person name="Coutinho P.M."/>
            <person name="de Vries R.P."/>
            <person name="Dyer P.S."/>
            <person name="Fillinger S."/>
            <person name="Fournier E."/>
            <person name="Gout L."/>
            <person name="Hahn M."/>
            <person name="Kohn L."/>
            <person name="Lapalu N."/>
            <person name="Plummer K.M."/>
            <person name="Pradier J.M."/>
            <person name="Quevillon E."/>
            <person name="Sharon A."/>
            <person name="Simon A."/>
            <person name="ten Have A."/>
            <person name="Tudzynski B."/>
            <person name="Tudzynski P."/>
            <person name="Wincker P."/>
            <person name="Andrew M."/>
            <person name="Anthouard V."/>
            <person name="Beever R.E."/>
            <person name="Beffa R."/>
            <person name="Benoit I."/>
            <person name="Bouzid O."/>
            <person name="Brault B."/>
            <person name="Chen Z."/>
            <person name="Choquer M."/>
            <person name="Collemare J."/>
            <person name="Cotton P."/>
            <person name="Danchin E.G."/>
            <person name="Da Silva C."/>
            <person name="Gautier A."/>
            <person name="Giraud C."/>
            <person name="Giraud T."/>
            <person name="Gonzalez C."/>
            <person name="Grossetete S."/>
            <person name="Guldener U."/>
            <person name="Henrissat B."/>
            <person name="Howlett B.J."/>
            <person name="Kodira C."/>
            <person name="Kretschmer M."/>
            <person name="Lappartient A."/>
            <person name="Leroch M."/>
            <person name="Levis C."/>
            <person name="Mauceli E."/>
            <person name="Neuveglise C."/>
            <person name="Oeser B."/>
            <person name="Pearson M."/>
            <person name="Poulain J."/>
            <person name="Poussereau N."/>
            <person name="Quesneville H."/>
            <person name="Rascle C."/>
            <person name="Schumacher J."/>
            <person name="Segurens B."/>
            <person name="Sexton A."/>
            <person name="Silva E."/>
            <person name="Sirven C."/>
            <person name="Soanes D.M."/>
            <person name="Talbot N.J."/>
            <person name="Templeton M."/>
            <person name="Yandava C."/>
            <person name="Yarden O."/>
            <person name="Zeng Q."/>
            <person name="Rollins J.A."/>
            <person name="Lebrun M.H."/>
            <person name="Dickman M."/>
        </authorList>
    </citation>
    <scope>NUCLEOTIDE SEQUENCE [LARGE SCALE GENOMIC DNA]</scope>
    <source>
        <strain evidence="3 4">B05.10</strain>
    </source>
</reference>
<reference evidence="3 4" key="2">
    <citation type="journal article" date="2012" name="Eukaryot. Cell">
        <title>Genome update of Botrytis cinerea strains B05.10 and T4.</title>
        <authorList>
            <person name="Staats M."/>
            <person name="van Kan J.A."/>
        </authorList>
    </citation>
    <scope>NUCLEOTIDE SEQUENCE [LARGE SCALE GENOMIC DNA]</scope>
    <source>
        <strain evidence="3 4">B05.10</strain>
    </source>
</reference>
<feature type="compositionally biased region" description="Polar residues" evidence="1">
    <location>
        <begin position="231"/>
        <end position="245"/>
    </location>
</feature>
<dbReference type="RefSeq" id="XP_001560599.1">
    <property type="nucleotide sequence ID" value="XM_001560549.2"/>
</dbReference>
<dbReference type="Gene3D" id="1.25.10.10">
    <property type="entry name" value="Leucine-rich Repeat Variant"/>
    <property type="match status" value="1"/>
</dbReference>
<dbReference type="GO" id="GO:0003779">
    <property type="term" value="F:actin binding"/>
    <property type="evidence" value="ECO:0007669"/>
    <property type="project" value="InterPro"/>
</dbReference>
<reference evidence="3 4" key="3">
    <citation type="journal article" date="2017" name="Mol. Plant Pathol.">
        <title>A gapless genome sequence of the fungus Botrytis cinerea.</title>
        <authorList>
            <person name="Van Kan J.A."/>
            <person name="Stassen J.H."/>
            <person name="Mosbach A."/>
            <person name="Van Der Lee T.A."/>
            <person name="Faino L."/>
            <person name="Farmer A.D."/>
            <person name="Papasotiriou D.G."/>
            <person name="Zhou S."/>
            <person name="Seidl M.F."/>
            <person name="Cottam E."/>
            <person name="Edel D."/>
            <person name="Hahn M."/>
            <person name="Schwartz D.C."/>
            <person name="Dietrich R.A."/>
            <person name="Widdison S."/>
            <person name="Scalliet G."/>
        </authorList>
    </citation>
    <scope>NUCLEOTIDE SEQUENCE [LARGE SCALE GENOMIC DNA]</scope>
    <source>
        <strain evidence="3 4">B05.10</strain>
    </source>
</reference>
<feature type="region of interest" description="Disordered" evidence="1">
    <location>
        <begin position="418"/>
        <end position="489"/>
    </location>
</feature>
<feature type="compositionally biased region" description="Basic and acidic residues" evidence="1">
    <location>
        <begin position="273"/>
        <end position="308"/>
    </location>
</feature>
<gene>
    <name evidence="3" type="ORF">BCIN_03g03900</name>
</gene>